<evidence type="ECO:0000256" key="1">
    <source>
        <dbReference type="ARBA" id="ARBA00000085"/>
    </source>
</evidence>
<evidence type="ECO:0000313" key="9">
    <source>
        <dbReference type="Proteomes" id="UP001302429"/>
    </source>
</evidence>
<dbReference type="CDD" id="cd00075">
    <property type="entry name" value="HATPase"/>
    <property type="match status" value="1"/>
</dbReference>
<dbReference type="InterPro" id="IPR036097">
    <property type="entry name" value="HisK_dim/P_sf"/>
</dbReference>
<dbReference type="KEGG" id="acoa:RB602_09680"/>
<protein>
    <recommendedName>
        <fullName evidence="2">histidine kinase</fullName>
        <ecNumber evidence="2">2.7.13.3</ecNumber>
    </recommendedName>
</protein>
<dbReference type="EC" id="2.7.13.3" evidence="2"/>
<keyword evidence="3" id="KW-0597">Phosphoprotein</keyword>
<dbReference type="InterPro" id="IPR003661">
    <property type="entry name" value="HisK_dim/P_dom"/>
</dbReference>
<dbReference type="PANTHER" id="PTHR43711">
    <property type="entry name" value="TWO-COMPONENT HISTIDINE KINASE"/>
    <property type="match status" value="1"/>
</dbReference>
<dbReference type="GO" id="GO:0006355">
    <property type="term" value="P:regulation of DNA-templated transcription"/>
    <property type="evidence" value="ECO:0007669"/>
    <property type="project" value="InterPro"/>
</dbReference>
<organism evidence="8 9">
    <name type="scientific">Alterisphingorhabdus coralli</name>
    <dbReference type="NCBI Taxonomy" id="3071408"/>
    <lineage>
        <taxon>Bacteria</taxon>
        <taxon>Pseudomonadati</taxon>
        <taxon>Pseudomonadota</taxon>
        <taxon>Alphaproteobacteria</taxon>
        <taxon>Sphingomonadales</taxon>
        <taxon>Sphingomonadaceae</taxon>
        <taxon>Alterisphingorhabdus (ex Yan et al. 2024)</taxon>
    </lineage>
</organism>
<dbReference type="Gene3D" id="3.30.450.20">
    <property type="entry name" value="PAS domain"/>
    <property type="match status" value="2"/>
</dbReference>
<dbReference type="InterPro" id="IPR000014">
    <property type="entry name" value="PAS"/>
</dbReference>
<dbReference type="Proteomes" id="UP001302429">
    <property type="component" value="Chromosome"/>
</dbReference>
<dbReference type="InterPro" id="IPR013767">
    <property type="entry name" value="PAS_fold"/>
</dbReference>
<dbReference type="Pfam" id="PF00512">
    <property type="entry name" value="HisKA"/>
    <property type="match status" value="1"/>
</dbReference>
<dbReference type="Pfam" id="PF12860">
    <property type="entry name" value="PAS_7"/>
    <property type="match status" value="2"/>
</dbReference>
<name>A0AA97F7U9_9SPHN</name>
<dbReference type="PANTHER" id="PTHR43711:SF1">
    <property type="entry name" value="HISTIDINE KINASE 1"/>
    <property type="match status" value="1"/>
</dbReference>
<evidence type="ECO:0000313" key="8">
    <source>
        <dbReference type="EMBL" id="WOE74125.1"/>
    </source>
</evidence>
<dbReference type="InterPro" id="IPR005467">
    <property type="entry name" value="His_kinase_dom"/>
</dbReference>
<dbReference type="SUPFAM" id="SSF55785">
    <property type="entry name" value="PYP-like sensor domain (PAS domain)"/>
    <property type="match status" value="2"/>
</dbReference>
<dbReference type="RefSeq" id="WP_317080357.1">
    <property type="nucleotide sequence ID" value="NZ_CP136594.1"/>
</dbReference>
<dbReference type="CDD" id="cd00082">
    <property type="entry name" value="HisKA"/>
    <property type="match status" value="1"/>
</dbReference>
<gene>
    <name evidence="8" type="ORF">RB602_09680</name>
</gene>
<dbReference type="SMART" id="SM00091">
    <property type="entry name" value="PAS"/>
    <property type="match status" value="3"/>
</dbReference>
<dbReference type="InterPro" id="IPR036890">
    <property type="entry name" value="HATPase_C_sf"/>
</dbReference>
<evidence type="ECO:0000259" key="7">
    <source>
        <dbReference type="PROSITE" id="PS50109"/>
    </source>
</evidence>
<keyword evidence="9" id="KW-1185">Reference proteome</keyword>
<evidence type="ECO:0000256" key="5">
    <source>
        <dbReference type="ARBA" id="ARBA00022777"/>
    </source>
</evidence>
<dbReference type="SUPFAM" id="SSF55874">
    <property type="entry name" value="ATPase domain of HSP90 chaperone/DNA topoisomerase II/histidine kinase"/>
    <property type="match status" value="1"/>
</dbReference>
<dbReference type="SMART" id="SM00388">
    <property type="entry name" value="HisKA"/>
    <property type="match status" value="1"/>
</dbReference>
<proteinExistence type="predicted"/>
<feature type="domain" description="Histidine kinase" evidence="7">
    <location>
        <begin position="568"/>
        <end position="786"/>
    </location>
</feature>
<reference evidence="8 9" key="1">
    <citation type="submission" date="2023-10" db="EMBL/GenBank/DDBJ databases">
        <title>Complete genome sequence of a Sphingomonadaceae bacterium.</title>
        <authorList>
            <person name="Yan C."/>
        </authorList>
    </citation>
    <scope>NUCLEOTIDE SEQUENCE [LARGE SCALE GENOMIC DNA]</scope>
    <source>
        <strain evidence="8 9">SCSIO 66989</strain>
    </source>
</reference>
<dbReference type="Pfam" id="PF02518">
    <property type="entry name" value="HATPase_c"/>
    <property type="match status" value="1"/>
</dbReference>
<keyword evidence="4" id="KW-0808">Transferase</keyword>
<dbReference type="Pfam" id="PF00989">
    <property type="entry name" value="PAS"/>
    <property type="match status" value="1"/>
</dbReference>
<evidence type="ECO:0000256" key="3">
    <source>
        <dbReference type="ARBA" id="ARBA00022553"/>
    </source>
</evidence>
<dbReference type="PRINTS" id="PR00344">
    <property type="entry name" value="BCTRLSENSOR"/>
</dbReference>
<dbReference type="Gene3D" id="1.10.287.130">
    <property type="match status" value="1"/>
</dbReference>
<evidence type="ECO:0000256" key="6">
    <source>
        <dbReference type="ARBA" id="ARBA00023012"/>
    </source>
</evidence>
<dbReference type="Gene3D" id="3.30.565.10">
    <property type="entry name" value="Histidine kinase-like ATPase, C-terminal domain"/>
    <property type="match status" value="1"/>
</dbReference>
<accession>A0AA97F7U9</accession>
<dbReference type="SMART" id="SM00387">
    <property type="entry name" value="HATPase_c"/>
    <property type="match status" value="1"/>
</dbReference>
<dbReference type="InterPro" id="IPR050736">
    <property type="entry name" value="Sensor_HK_Regulatory"/>
</dbReference>
<sequence>MTVSSTALIGLIALFALWFVAAGWAVLTGLSMRSQARTLQRRSKRLTRLLDESPTQPLLVRSDGRLEGSERLGRWFGLDALPAYFSELLDEGAQGQGIKDDDHKALDEAIRATQRSGSGFSLEVRVARSSRRLLIKGQLSDPATMPGNAALLWIYDATASQEQIEQLGHDADEARRAFQALSGLIEAAPMPMWYRTSDLKLTLVNSAYVRAVGHSEADAVIAQAIELVEPLDGRSAQAFAADAAESGEIQRRTVSATVDGGRRTLEIVDVPIGNNGIAGYAIDVQDLQSARNALHRFREAQRDMLDSLSAGVVQFNADRSLIFSNQSFQRLFAIRQQWIADDIEFDRLLDRMREGGKLPETRDFPAWRLERRQWFHNADASEENWLLGDGTHLRVIAQPMPDGGLVLFFEDRSKEVELASARDTLLRVRTAMFDNLFEALAVFAPDGKLHLWNRRFGESWQVEEEILAAHPRVDELLKVLAKRLKRPARISEVRDVIRSASVERKQKAGRLRLTNDRHFEYAAIPLPDGNVLFTMLDISDSQNIESALRERNEALVSAERIKSEFLANMSYEFRTPLTSIGGFAEMLAQGLAGPLTSDAEEYVDAILKSVERLSKQINTVLDLSQSEAGTLPLSLQSVPIKTFLADMLAEREARIEHHGHHVAVTIAHDAGDVAIDRQRMAQAIGHVLDNSIEHIGDRGRIVIDARRQAQALRLILSDDGPGMVASLVASINDGIAASTDAKEGDSKGRTALGLALAREIVLAHGGQFELASQLDVGTMVTIVLPQ</sequence>
<evidence type="ECO:0000256" key="2">
    <source>
        <dbReference type="ARBA" id="ARBA00012438"/>
    </source>
</evidence>
<keyword evidence="6" id="KW-0902">Two-component regulatory system</keyword>
<dbReference type="InterPro" id="IPR003594">
    <property type="entry name" value="HATPase_dom"/>
</dbReference>
<dbReference type="InterPro" id="IPR035965">
    <property type="entry name" value="PAS-like_dom_sf"/>
</dbReference>
<dbReference type="EMBL" id="CP136594">
    <property type="protein sequence ID" value="WOE74125.1"/>
    <property type="molecule type" value="Genomic_DNA"/>
</dbReference>
<dbReference type="AlphaFoldDB" id="A0AA97F7U9"/>
<dbReference type="NCBIfam" id="TIGR00229">
    <property type="entry name" value="sensory_box"/>
    <property type="match status" value="1"/>
</dbReference>
<dbReference type="PROSITE" id="PS50109">
    <property type="entry name" value="HIS_KIN"/>
    <property type="match status" value="1"/>
</dbReference>
<keyword evidence="5" id="KW-0418">Kinase</keyword>
<dbReference type="GO" id="GO:0000155">
    <property type="term" value="F:phosphorelay sensor kinase activity"/>
    <property type="evidence" value="ECO:0007669"/>
    <property type="project" value="InterPro"/>
</dbReference>
<dbReference type="InterPro" id="IPR004358">
    <property type="entry name" value="Sig_transdc_His_kin-like_C"/>
</dbReference>
<evidence type="ECO:0000256" key="4">
    <source>
        <dbReference type="ARBA" id="ARBA00022679"/>
    </source>
</evidence>
<dbReference type="SUPFAM" id="SSF47384">
    <property type="entry name" value="Homodimeric domain of signal transducing histidine kinase"/>
    <property type="match status" value="1"/>
</dbReference>
<comment type="catalytic activity">
    <reaction evidence="1">
        <text>ATP + protein L-histidine = ADP + protein N-phospho-L-histidine.</text>
        <dbReference type="EC" id="2.7.13.3"/>
    </reaction>
</comment>